<keyword evidence="2" id="KW-1185">Reference proteome</keyword>
<sequence>MHGQALLRDHCPMPTLSYHGLHLRTKRRTIKNKNEMKDLSRQHKNEIKKMIIFSATSICGKLWRSISLPTL</sequence>
<evidence type="ECO:0000313" key="1">
    <source>
        <dbReference type="EnsemblPlants" id="Kaladp0536s0001.1.v1.1.CDS.1"/>
    </source>
</evidence>
<name>A0A7N0VCR2_KALFE</name>
<dbReference type="AlphaFoldDB" id="A0A7N0VCR2"/>
<dbReference type="Gramene" id="Kaladp0536s0001.1.v1.1">
    <property type="protein sequence ID" value="Kaladp0536s0001.1.v1.1.CDS.1"/>
    <property type="gene ID" value="Kaladp0536s0001.v1.1"/>
</dbReference>
<reference evidence="1" key="1">
    <citation type="submission" date="2021-01" db="UniProtKB">
        <authorList>
            <consortium name="EnsemblPlants"/>
        </authorList>
    </citation>
    <scope>IDENTIFICATION</scope>
</reference>
<protein>
    <submittedName>
        <fullName evidence="1">Uncharacterized protein</fullName>
    </submittedName>
</protein>
<dbReference type="Proteomes" id="UP000594263">
    <property type="component" value="Unplaced"/>
</dbReference>
<accession>A0A7N0VCR2</accession>
<organism evidence="1 2">
    <name type="scientific">Kalanchoe fedtschenkoi</name>
    <name type="common">Lavender scallops</name>
    <name type="synonym">South American air plant</name>
    <dbReference type="NCBI Taxonomy" id="63787"/>
    <lineage>
        <taxon>Eukaryota</taxon>
        <taxon>Viridiplantae</taxon>
        <taxon>Streptophyta</taxon>
        <taxon>Embryophyta</taxon>
        <taxon>Tracheophyta</taxon>
        <taxon>Spermatophyta</taxon>
        <taxon>Magnoliopsida</taxon>
        <taxon>eudicotyledons</taxon>
        <taxon>Gunneridae</taxon>
        <taxon>Pentapetalae</taxon>
        <taxon>Saxifragales</taxon>
        <taxon>Crassulaceae</taxon>
        <taxon>Kalanchoe</taxon>
    </lineage>
</organism>
<proteinExistence type="predicted"/>
<dbReference type="EnsemblPlants" id="Kaladp0536s0001.1.v1.1">
    <property type="protein sequence ID" value="Kaladp0536s0001.1.v1.1.CDS.1"/>
    <property type="gene ID" value="Kaladp0536s0001.v1.1"/>
</dbReference>
<evidence type="ECO:0000313" key="2">
    <source>
        <dbReference type="Proteomes" id="UP000594263"/>
    </source>
</evidence>